<dbReference type="AlphaFoldDB" id="A0A838XGN2"/>
<protein>
    <submittedName>
        <fullName evidence="4">Flavin reductase family protein</fullName>
    </submittedName>
</protein>
<feature type="domain" description="Flavin reductase like" evidence="3">
    <location>
        <begin position="18"/>
        <end position="163"/>
    </location>
</feature>
<dbReference type="GO" id="GO:0010181">
    <property type="term" value="F:FMN binding"/>
    <property type="evidence" value="ECO:0007669"/>
    <property type="project" value="InterPro"/>
</dbReference>
<comment type="similarity">
    <text evidence="1">Belongs to the non-flavoprotein flavin reductase family.</text>
</comment>
<dbReference type="Pfam" id="PF01613">
    <property type="entry name" value="Flavin_Reduct"/>
    <property type="match status" value="1"/>
</dbReference>
<dbReference type="InterPro" id="IPR012349">
    <property type="entry name" value="Split_barrel_FMN-bd"/>
</dbReference>
<comment type="caution">
    <text evidence="4">The sequence shown here is derived from an EMBL/GenBank/DDBJ whole genome shotgun (WGS) entry which is preliminary data.</text>
</comment>
<dbReference type="InterPro" id="IPR002563">
    <property type="entry name" value="Flavin_Rdtase-like_dom"/>
</dbReference>
<dbReference type="EMBL" id="JACEON010000002">
    <property type="protein sequence ID" value="MBA4610549.1"/>
    <property type="molecule type" value="Genomic_DNA"/>
</dbReference>
<dbReference type="PANTHER" id="PTHR30466">
    <property type="entry name" value="FLAVIN REDUCTASE"/>
    <property type="match status" value="1"/>
</dbReference>
<dbReference type="GO" id="GO:0042602">
    <property type="term" value="F:riboflavin reductase (NADPH) activity"/>
    <property type="evidence" value="ECO:0007669"/>
    <property type="project" value="TreeGrafter"/>
</dbReference>
<reference evidence="4 5" key="2">
    <citation type="submission" date="2020-08" db="EMBL/GenBank/DDBJ databases">
        <title>Stappia taiwanensis sp. nov., isolated from a coastal thermal spring.</title>
        <authorList>
            <person name="Kampfer P."/>
        </authorList>
    </citation>
    <scope>NUCLEOTIDE SEQUENCE [LARGE SCALE GENOMIC DNA]</scope>
    <source>
        <strain evidence="4 5">DSM 23284</strain>
    </source>
</reference>
<organism evidence="4 5">
    <name type="scientific">Stappia taiwanensis</name>
    <dbReference type="NCBI Taxonomy" id="992267"/>
    <lineage>
        <taxon>Bacteria</taxon>
        <taxon>Pseudomonadati</taxon>
        <taxon>Pseudomonadota</taxon>
        <taxon>Alphaproteobacteria</taxon>
        <taxon>Hyphomicrobiales</taxon>
        <taxon>Stappiaceae</taxon>
        <taxon>Stappia</taxon>
    </lineage>
</organism>
<dbReference type="SMART" id="SM00903">
    <property type="entry name" value="Flavin_Reduct"/>
    <property type="match status" value="1"/>
</dbReference>
<evidence type="ECO:0000313" key="4">
    <source>
        <dbReference type="EMBL" id="MBA4610549.1"/>
    </source>
</evidence>
<dbReference type="SUPFAM" id="SSF50475">
    <property type="entry name" value="FMN-binding split barrel"/>
    <property type="match status" value="1"/>
</dbReference>
<keyword evidence="5" id="KW-1185">Reference proteome</keyword>
<gene>
    <name evidence="4" type="ORF">H1W37_02690</name>
</gene>
<dbReference type="RefSeq" id="WP_181758745.1">
    <property type="nucleotide sequence ID" value="NZ_BMCR01000002.1"/>
</dbReference>
<evidence type="ECO:0000313" key="5">
    <source>
        <dbReference type="Proteomes" id="UP000559404"/>
    </source>
</evidence>
<reference evidence="4 5" key="1">
    <citation type="submission" date="2020-07" db="EMBL/GenBank/DDBJ databases">
        <authorList>
            <person name="Li M."/>
        </authorList>
    </citation>
    <scope>NUCLEOTIDE SEQUENCE [LARGE SCALE GENOMIC DNA]</scope>
    <source>
        <strain evidence="4 5">DSM 23284</strain>
    </source>
</reference>
<dbReference type="InterPro" id="IPR050268">
    <property type="entry name" value="NADH-dep_flavin_reductase"/>
</dbReference>
<accession>A0A838XGN2</accession>
<evidence type="ECO:0000256" key="2">
    <source>
        <dbReference type="ARBA" id="ARBA00023002"/>
    </source>
</evidence>
<dbReference type="PANTHER" id="PTHR30466:SF11">
    <property type="entry name" value="FLAVIN-DEPENDENT MONOOXYGENASE, REDUCTASE SUBUNIT HSAB"/>
    <property type="match status" value="1"/>
</dbReference>
<name>A0A838XGN2_9HYPH</name>
<dbReference type="Proteomes" id="UP000559404">
    <property type="component" value="Unassembled WGS sequence"/>
</dbReference>
<sequence length="174" mass="18563">MTVALVSAIGQQRLREAFSHFPSGVAALAAEIDREPQVLVASSFTVGVSLDPPLAAVFVQKSSSTWSLLSRAERIGVSILGADHAETCRQLAGRDRSERFSGVERVASPTGAIRILGSAAYFECSVHDVHATGDHDAVLLFIHDLHVARETAPLVFHGSRFTQLAMEPAGMTAQ</sequence>
<evidence type="ECO:0000256" key="1">
    <source>
        <dbReference type="ARBA" id="ARBA00008898"/>
    </source>
</evidence>
<proteinExistence type="inferred from homology"/>
<evidence type="ECO:0000259" key="3">
    <source>
        <dbReference type="SMART" id="SM00903"/>
    </source>
</evidence>
<dbReference type="Gene3D" id="2.30.110.10">
    <property type="entry name" value="Electron Transport, Fmn-binding Protein, Chain A"/>
    <property type="match status" value="1"/>
</dbReference>
<keyword evidence="2" id="KW-0560">Oxidoreductase</keyword>